<dbReference type="InterPro" id="IPR011527">
    <property type="entry name" value="ABC1_TM_dom"/>
</dbReference>
<proteinExistence type="predicted"/>
<dbReference type="SUPFAM" id="SSF90123">
    <property type="entry name" value="ABC transporter transmembrane region"/>
    <property type="match status" value="1"/>
</dbReference>
<gene>
    <name evidence="10" type="ORF">NCTC8081_00313</name>
</gene>
<dbReference type="InterPro" id="IPR003439">
    <property type="entry name" value="ABC_transporter-like_ATP-bd"/>
</dbReference>
<dbReference type="InterPro" id="IPR017871">
    <property type="entry name" value="ABC_transporter-like_CS"/>
</dbReference>
<comment type="subcellular location">
    <subcellularLocation>
        <location evidence="1">Cell membrane</location>
        <topology evidence="1">Multi-pass membrane protein</topology>
    </subcellularLocation>
</comment>
<dbReference type="InterPro" id="IPR039421">
    <property type="entry name" value="Type_1_exporter"/>
</dbReference>
<dbReference type="InterPro" id="IPR027417">
    <property type="entry name" value="P-loop_NTPase"/>
</dbReference>
<dbReference type="SUPFAM" id="SSF52540">
    <property type="entry name" value="P-loop containing nucleoside triphosphate hydrolases"/>
    <property type="match status" value="1"/>
</dbReference>
<dbReference type="RefSeq" id="WP_111917108.1">
    <property type="nucleotide sequence ID" value="NZ_CATNYA010000003.1"/>
</dbReference>
<dbReference type="Pfam" id="PF00005">
    <property type="entry name" value="ABC_tran"/>
    <property type="match status" value="1"/>
</dbReference>
<keyword evidence="4" id="KW-0067">ATP-binding</keyword>
<feature type="domain" description="ABC transmembrane type-1" evidence="9">
    <location>
        <begin position="17"/>
        <end position="299"/>
    </location>
</feature>
<dbReference type="CDD" id="cd18549">
    <property type="entry name" value="ABC_6TM_YwjA_like"/>
    <property type="match status" value="1"/>
</dbReference>
<name>A0A2X3BQL5_CLOPF</name>
<dbReference type="Pfam" id="PF00664">
    <property type="entry name" value="ABC_membrane"/>
    <property type="match status" value="1"/>
</dbReference>
<dbReference type="GO" id="GO:0016887">
    <property type="term" value="F:ATP hydrolysis activity"/>
    <property type="evidence" value="ECO:0007669"/>
    <property type="project" value="InterPro"/>
</dbReference>
<evidence type="ECO:0000256" key="7">
    <source>
        <dbReference type="SAM" id="Phobius"/>
    </source>
</evidence>
<dbReference type="FunFam" id="3.40.50.300:FF:000218">
    <property type="entry name" value="Multidrug ABC transporter ATP-binding protein"/>
    <property type="match status" value="1"/>
</dbReference>
<dbReference type="SMART" id="SM00382">
    <property type="entry name" value="AAA"/>
    <property type="match status" value="1"/>
</dbReference>
<dbReference type="Proteomes" id="UP000250234">
    <property type="component" value="Unassembled WGS sequence"/>
</dbReference>
<dbReference type="Gene3D" id="3.40.50.300">
    <property type="entry name" value="P-loop containing nucleotide triphosphate hydrolases"/>
    <property type="match status" value="1"/>
</dbReference>
<feature type="transmembrane region" description="Helical" evidence="7">
    <location>
        <begin position="15"/>
        <end position="33"/>
    </location>
</feature>
<dbReference type="Gene3D" id="1.20.1560.10">
    <property type="entry name" value="ABC transporter type 1, transmembrane domain"/>
    <property type="match status" value="1"/>
</dbReference>
<dbReference type="GO" id="GO:0005524">
    <property type="term" value="F:ATP binding"/>
    <property type="evidence" value="ECO:0007669"/>
    <property type="project" value="UniProtKB-KW"/>
</dbReference>
<accession>A0A2X3BQL5</accession>
<keyword evidence="3" id="KW-0547">Nucleotide-binding</keyword>
<evidence type="ECO:0000256" key="5">
    <source>
        <dbReference type="ARBA" id="ARBA00022989"/>
    </source>
</evidence>
<feature type="transmembrane region" description="Helical" evidence="7">
    <location>
        <begin position="53"/>
        <end position="74"/>
    </location>
</feature>
<evidence type="ECO:0000313" key="10">
    <source>
        <dbReference type="EMBL" id="SQC06242.1"/>
    </source>
</evidence>
<dbReference type="GO" id="GO:0015421">
    <property type="term" value="F:ABC-type oligopeptide transporter activity"/>
    <property type="evidence" value="ECO:0007669"/>
    <property type="project" value="TreeGrafter"/>
</dbReference>
<dbReference type="EC" id="3.6.3.-" evidence="10"/>
<dbReference type="AlphaFoldDB" id="A0A2X3BQL5"/>
<evidence type="ECO:0000256" key="6">
    <source>
        <dbReference type="ARBA" id="ARBA00023136"/>
    </source>
</evidence>
<feature type="domain" description="ABC transporter" evidence="8">
    <location>
        <begin position="332"/>
        <end position="566"/>
    </location>
</feature>
<evidence type="ECO:0000256" key="4">
    <source>
        <dbReference type="ARBA" id="ARBA00022840"/>
    </source>
</evidence>
<dbReference type="PROSITE" id="PS50929">
    <property type="entry name" value="ABC_TM1F"/>
    <property type="match status" value="1"/>
</dbReference>
<dbReference type="FunFam" id="1.20.1560.10:FF:000053">
    <property type="entry name" value="Multidrug ABC transporter ATP-binding protein"/>
    <property type="match status" value="1"/>
</dbReference>
<dbReference type="PROSITE" id="PS00211">
    <property type="entry name" value="ABC_TRANSPORTER_1"/>
    <property type="match status" value="1"/>
</dbReference>
<dbReference type="PANTHER" id="PTHR43394">
    <property type="entry name" value="ATP-DEPENDENT PERMEASE MDL1, MITOCHONDRIAL"/>
    <property type="match status" value="1"/>
</dbReference>
<feature type="transmembrane region" description="Helical" evidence="7">
    <location>
        <begin position="137"/>
        <end position="170"/>
    </location>
</feature>
<evidence type="ECO:0000256" key="2">
    <source>
        <dbReference type="ARBA" id="ARBA00022692"/>
    </source>
</evidence>
<dbReference type="GO" id="GO:0005886">
    <property type="term" value="C:plasma membrane"/>
    <property type="evidence" value="ECO:0007669"/>
    <property type="project" value="UniProtKB-SubCell"/>
</dbReference>
<keyword evidence="10" id="KW-0378">Hydrolase</keyword>
<sequence>MLKRFIRYYKPYKKLFILDLLAAFLVSACDLFYPMITRNIINDVIPNKQIKLLFVFAIVLTLIFLIKAGLNYFMQYWGHVVGVRMQADMRRDLFDKLQDMPNKYFDNNKTGVIMSRIINDLLDISELAHHGPEDLFISLVMLVGSFIILCTINVPLTIITFAIIPFLLFYTIHKRNKMKKAFKETRVKTGEVNATIENSISGVRVTKSFGNKAYEMEKFDKSNGIFKKAREHAYKAMAEYFSGMFFLVDMLELIVLIAAGYFTYLGKINVGDFAAYLLYIKMFLQPIRKLINFNEMFQNGMSGFERYEEIMNEENEKEIPNAKELKDIKGKITIKDVTFRYDNKESILENFNLDIEAGKMVALVGPSGGGKTTICNLIPRFYDYESGQIFIDDVDISTVTLKSLRENIGIVQQDVFLFTGTIKENIMYGNPNATDEEVIEAAKNACLHDFIMGLEDGYDTFIGERGVKLSGGQKQRISIARVFLKNPAILILDEATSALDNVTEYEIQKALEELSKDRTTLVVAHRLSTVKNSDEIVVLTDRGIEERGTHEELIKLGGVYSNLHNL</sequence>
<dbReference type="EMBL" id="UAWO01000002">
    <property type="protein sequence ID" value="SQC06242.1"/>
    <property type="molecule type" value="Genomic_DNA"/>
</dbReference>
<dbReference type="InterPro" id="IPR036640">
    <property type="entry name" value="ABC1_TM_sf"/>
</dbReference>
<dbReference type="CDD" id="cd03251">
    <property type="entry name" value="ABCC_MsbA"/>
    <property type="match status" value="1"/>
</dbReference>
<keyword evidence="6 7" id="KW-0472">Membrane</keyword>
<organism evidence="10 11">
    <name type="scientific">Clostridium perfringens</name>
    <dbReference type="NCBI Taxonomy" id="1502"/>
    <lineage>
        <taxon>Bacteria</taxon>
        <taxon>Bacillati</taxon>
        <taxon>Bacillota</taxon>
        <taxon>Clostridia</taxon>
        <taxon>Eubacteriales</taxon>
        <taxon>Clostridiaceae</taxon>
        <taxon>Clostridium</taxon>
    </lineage>
</organism>
<keyword evidence="2 7" id="KW-0812">Transmembrane</keyword>
<evidence type="ECO:0000256" key="3">
    <source>
        <dbReference type="ARBA" id="ARBA00022741"/>
    </source>
</evidence>
<reference evidence="10 11" key="1">
    <citation type="submission" date="2018-06" db="EMBL/GenBank/DDBJ databases">
        <authorList>
            <consortium name="Pathogen Informatics"/>
            <person name="Doyle S."/>
        </authorList>
    </citation>
    <scope>NUCLEOTIDE SEQUENCE [LARGE SCALE GENOMIC DNA]</scope>
    <source>
        <strain evidence="10 11">NCTC8081</strain>
    </source>
</reference>
<protein>
    <submittedName>
        <fullName evidence="10">ABC transporter</fullName>
        <ecNumber evidence="10">3.6.3.-</ecNumber>
    </submittedName>
</protein>
<dbReference type="PANTHER" id="PTHR43394:SF1">
    <property type="entry name" value="ATP-BINDING CASSETTE SUB-FAMILY B MEMBER 10, MITOCHONDRIAL"/>
    <property type="match status" value="1"/>
</dbReference>
<keyword evidence="5 7" id="KW-1133">Transmembrane helix</keyword>
<dbReference type="InterPro" id="IPR003593">
    <property type="entry name" value="AAA+_ATPase"/>
</dbReference>
<evidence type="ECO:0000256" key="1">
    <source>
        <dbReference type="ARBA" id="ARBA00004651"/>
    </source>
</evidence>
<evidence type="ECO:0000313" key="11">
    <source>
        <dbReference type="Proteomes" id="UP000250234"/>
    </source>
</evidence>
<dbReference type="PROSITE" id="PS50893">
    <property type="entry name" value="ABC_TRANSPORTER_2"/>
    <property type="match status" value="1"/>
</dbReference>
<evidence type="ECO:0000259" key="9">
    <source>
        <dbReference type="PROSITE" id="PS50929"/>
    </source>
</evidence>
<feature type="transmembrane region" description="Helical" evidence="7">
    <location>
        <begin position="240"/>
        <end position="262"/>
    </location>
</feature>
<evidence type="ECO:0000259" key="8">
    <source>
        <dbReference type="PROSITE" id="PS50893"/>
    </source>
</evidence>